<evidence type="ECO:0000256" key="2">
    <source>
        <dbReference type="ARBA" id="ARBA00022692"/>
    </source>
</evidence>
<dbReference type="PROSITE" id="PS01229">
    <property type="entry name" value="COF_2"/>
    <property type="match status" value="1"/>
</dbReference>
<dbReference type="GO" id="GO:0005524">
    <property type="term" value="F:ATP binding"/>
    <property type="evidence" value="ECO:0007669"/>
    <property type="project" value="InterPro"/>
</dbReference>
<dbReference type="AlphaFoldDB" id="A0AA38LZJ2"/>
<keyword evidence="7" id="KW-1185">Reference proteome</keyword>
<evidence type="ECO:0000313" key="6">
    <source>
        <dbReference type="EMBL" id="KAJ3626935.1"/>
    </source>
</evidence>
<keyword evidence="3" id="KW-0460">Magnesium</keyword>
<dbReference type="GO" id="GO:0005886">
    <property type="term" value="C:plasma membrane"/>
    <property type="evidence" value="ECO:0007669"/>
    <property type="project" value="TreeGrafter"/>
</dbReference>
<dbReference type="GO" id="GO:0016887">
    <property type="term" value="F:ATP hydrolysis activity"/>
    <property type="evidence" value="ECO:0007669"/>
    <property type="project" value="InterPro"/>
</dbReference>
<evidence type="ECO:0000313" key="7">
    <source>
        <dbReference type="Proteomes" id="UP001168821"/>
    </source>
</evidence>
<sequence>MAYLNAFFQPSLHFHFEQAIIDMFDESKKESTECYELVRAKKYNDLQKDGTVVLKNEDLLYQLTVTSFEKLEGSLMYYCDDGEVKLLTDEIRNQIQHMGHDYVVNGFRPLAVCSKIITDENLINNNDLMFEGIIVFKDLVRESVYDTLAMFKKYQIDFKVLTGDSLDVSKRAVSEIGFDEIKTLTGDELIEMTPDELQIFINGVNLFAKLSPIQKSLVIHDFVKMSEVVAYIGDGTNDIHAIKKADVGIVPNTSTPLAKKFADIIMIDKNLTNFEEPIK</sequence>
<dbReference type="Gene3D" id="3.40.1110.10">
    <property type="entry name" value="Calcium-transporting ATPase, cytoplasmic domain N"/>
    <property type="match status" value="1"/>
</dbReference>
<dbReference type="InterPro" id="IPR001757">
    <property type="entry name" value="P_typ_ATPase"/>
</dbReference>
<organism evidence="6 7">
    <name type="scientific">Zophobas morio</name>
    <dbReference type="NCBI Taxonomy" id="2755281"/>
    <lineage>
        <taxon>Eukaryota</taxon>
        <taxon>Metazoa</taxon>
        <taxon>Ecdysozoa</taxon>
        <taxon>Arthropoda</taxon>
        <taxon>Hexapoda</taxon>
        <taxon>Insecta</taxon>
        <taxon>Pterygota</taxon>
        <taxon>Neoptera</taxon>
        <taxon>Endopterygota</taxon>
        <taxon>Coleoptera</taxon>
        <taxon>Polyphaga</taxon>
        <taxon>Cucujiformia</taxon>
        <taxon>Tenebrionidae</taxon>
        <taxon>Zophobas</taxon>
    </lineage>
</organism>
<keyword evidence="5" id="KW-0472">Membrane</keyword>
<dbReference type="PANTHER" id="PTHR24093:SF128">
    <property type="entry name" value="MAGNESIUM-TRANSPORTING ATPASE, P-TYPE 1"/>
    <property type="match status" value="1"/>
</dbReference>
<accession>A0AA38LZJ2</accession>
<protein>
    <submittedName>
        <fullName evidence="6">Uncharacterized protein</fullName>
    </submittedName>
</protein>
<dbReference type="InterPro" id="IPR036412">
    <property type="entry name" value="HAD-like_sf"/>
</dbReference>
<dbReference type="Pfam" id="PF00702">
    <property type="entry name" value="Hydrolase"/>
    <property type="match status" value="1"/>
</dbReference>
<proteinExistence type="predicted"/>
<dbReference type="PANTHER" id="PTHR24093">
    <property type="entry name" value="CATION TRANSPORTING ATPASE"/>
    <property type="match status" value="1"/>
</dbReference>
<dbReference type="PRINTS" id="PR00119">
    <property type="entry name" value="CATATPASE"/>
</dbReference>
<gene>
    <name evidence="6" type="ORF">Zmor_004125</name>
</gene>
<dbReference type="SUPFAM" id="SSF56784">
    <property type="entry name" value="HAD-like"/>
    <property type="match status" value="1"/>
</dbReference>
<evidence type="ECO:0000256" key="5">
    <source>
        <dbReference type="ARBA" id="ARBA00023136"/>
    </source>
</evidence>
<evidence type="ECO:0000256" key="3">
    <source>
        <dbReference type="ARBA" id="ARBA00022842"/>
    </source>
</evidence>
<dbReference type="EMBL" id="JALNTZ010001243">
    <property type="protein sequence ID" value="KAJ3626935.1"/>
    <property type="molecule type" value="Genomic_DNA"/>
</dbReference>
<dbReference type="Gene3D" id="3.40.50.1000">
    <property type="entry name" value="HAD superfamily/HAD-like"/>
    <property type="match status" value="1"/>
</dbReference>
<dbReference type="PRINTS" id="PR00120">
    <property type="entry name" value="HATPASE"/>
</dbReference>
<evidence type="ECO:0000256" key="1">
    <source>
        <dbReference type="ARBA" id="ARBA00004370"/>
    </source>
</evidence>
<comment type="subcellular location">
    <subcellularLocation>
        <location evidence="1">Membrane</location>
    </subcellularLocation>
</comment>
<keyword evidence="2" id="KW-0812">Transmembrane</keyword>
<reference evidence="6" key="1">
    <citation type="journal article" date="2023" name="G3 (Bethesda)">
        <title>Whole genome assemblies of Zophobas morio and Tenebrio molitor.</title>
        <authorList>
            <person name="Kaur S."/>
            <person name="Stinson S.A."/>
            <person name="diCenzo G.C."/>
        </authorList>
    </citation>
    <scope>NUCLEOTIDE SEQUENCE</scope>
    <source>
        <strain evidence="6">QUZm001</strain>
    </source>
</reference>
<dbReference type="GO" id="GO:0019829">
    <property type="term" value="F:ATPase-coupled monoatomic cation transmembrane transporter activity"/>
    <property type="evidence" value="ECO:0007669"/>
    <property type="project" value="TreeGrafter"/>
</dbReference>
<dbReference type="InterPro" id="IPR023214">
    <property type="entry name" value="HAD_sf"/>
</dbReference>
<dbReference type="InterPro" id="IPR023299">
    <property type="entry name" value="ATPase_P-typ_cyto_dom_N"/>
</dbReference>
<comment type="caution">
    <text evidence="6">The sequence shown here is derived from an EMBL/GenBank/DDBJ whole genome shotgun (WGS) entry which is preliminary data.</text>
</comment>
<evidence type="ECO:0000256" key="4">
    <source>
        <dbReference type="ARBA" id="ARBA00022989"/>
    </source>
</evidence>
<name>A0AA38LZJ2_9CUCU</name>
<dbReference type="Proteomes" id="UP001168821">
    <property type="component" value="Unassembled WGS sequence"/>
</dbReference>
<keyword evidence="4" id="KW-1133">Transmembrane helix</keyword>